<dbReference type="AlphaFoldDB" id="A0AA96WD95"/>
<proteinExistence type="predicted"/>
<dbReference type="RefSeq" id="WP_316434547.1">
    <property type="nucleotide sequence ID" value="NZ_CP053586.1"/>
</dbReference>
<evidence type="ECO:0000256" key="1">
    <source>
        <dbReference type="SAM" id="MobiDB-lite"/>
    </source>
</evidence>
<feature type="compositionally biased region" description="Polar residues" evidence="1">
    <location>
        <begin position="33"/>
        <end position="42"/>
    </location>
</feature>
<name>A0AA96WD95_9CYAN</name>
<feature type="region of interest" description="Disordered" evidence="1">
    <location>
        <begin position="1"/>
        <end position="57"/>
    </location>
</feature>
<organism evidence="2">
    <name type="scientific">Leptolyngbya sp. NK1-12</name>
    <dbReference type="NCBI Taxonomy" id="2547451"/>
    <lineage>
        <taxon>Bacteria</taxon>
        <taxon>Bacillati</taxon>
        <taxon>Cyanobacteriota</taxon>
        <taxon>Cyanophyceae</taxon>
        <taxon>Leptolyngbyales</taxon>
        <taxon>Leptolyngbyaceae</taxon>
        <taxon>Leptolyngbya group</taxon>
        <taxon>Leptolyngbya</taxon>
    </lineage>
</organism>
<accession>A0AA96WD95</accession>
<gene>
    <name evidence="2" type="ORF">HJG54_09025</name>
</gene>
<feature type="compositionally biased region" description="Polar residues" evidence="1">
    <location>
        <begin position="1"/>
        <end position="13"/>
    </location>
</feature>
<reference evidence="2" key="1">
    <citation type="submission" date="2020-05" db="EMBL/GenBank/DDBJ databases">
        <authorList>
            <person name="Zhu T."/>
            <person name="Keshari N."/>
            <person name="Lu X."/>
        </authorList>
    </citation>
    <scope>NUCLEOTIDE SEQUENCE</scope>
    <source>
        <strain evidence="2">NK1-12</strain>
    </source>
</reference>
<evidence type="ECO:0000313" key="2">
    <source>
        <dbReference type="EMBL" id="WNZ22989.1"/>
    </source>
</evidence>
<protein>
    <submittedName>
        <fullName evidence="2">Uncharacterized protein</fullName>
    </submittedName>
</protein>
<dbReference type="EMBL" id="CP053586">
    <property type="protein sequence ID" value="WNZ22989.1"/>
    <property type="molecule type" value="Genomic_DNA"/>
</dbReference>
<sequence>MRQTSLGNTNPNFGNFALPTPQLRPPVGRFSRRTSATVSQNPEVYCSNRANDPGLSY</sequence>